<evidence type="ECO:0000313" key="1">
    <source>
        <dbReference type="EMBL" id="MDX8418767.1"/>
    </source>
</evidence>
<keyword evidence="2" id="KW-1185">Reference proteome</keyword>
<proteinExistence type="predicted"/>
<accession>A0AB35TZN7</accession>
<reference evidence="1 2" key="1">
    <citation type="submission" date="2022-03" db="EMBL/GenBank/DDBJ databases">
        <title>Novel taxa within the pig intestine.</title>
        <authorList>
            <person name="Wylensek D."/>
            <person name="Bishof K."/>
            <person name="Afrizal A."/>
            <person name="Clavel T."/>
        </authorList>
    </citation>
    <scope>NUCLEOTIDE SEQUENCE [LARGE SCALE GENOMIC DNA]</scope>
    <source>
        <strain evidence="1 2">CLA-KB-P133</strain>
    </source>
</reference>
<evidence type="ECO:0000313" key="2">
    <source>
        <dbReference type="Proteomes" id="UP001286174"/>
    </source>
</evidence>
<comment type="caution">
    <text evidence="1">The sequence shown here is derived from an EMBL/GenBank/DDBJ whole genome shotgun (WGS) entry which is preliminary data.</text>
</comment>
<name>A0AB35TZN7_9FIRM</name>
<dbReference type="EMBL" id="JALBUR010000002">
    <property type="protein sequence ID" value="MDX8418767.1"/>
    <property type="molecule type" value="Genomic_DNA"/>
</dbReference>
<protein>
    <submittedName>
        <fullName evidence="1">Uncharacterized protein</fullName>
    </submittedName>
</protein>
<organism evidence="1 2">
    <name type="scientific">Grylomicrobium aquisgranensis</name>
    <dbReference type="NCBI Taxonomy" id="2926318"/>
    <lineage>
        <taxon>Bacteria</taxon>
        <taxon>Bacillati</taxon>
        <taxon>Bacillota</taxon>
        <taxon>Erysipelotrichia</taxon>
        <taxon>Erysipelotrichales</taxon>
        <taxon>Erysipelotrichaceae</taxon>
        <taxon>Grylomicrobium</taxon>
    </lineage>
</organism>
<gene>
    <name evidence="1" type="ORF">MOZ60_01510</name>
</gene>
<sequence length="234" mass="27385">MKWGLFAILLIIGLALYLAWTFFSQREAAVLSILLYRNGDADGFLKELNTASAKFFFSKKLRVLMAIDAYMMKNDDEALAKQFEKADAYRLRAADRLLVLQKELTWHVGRTEIDLAKKDFEEMSRIYDHDLSKKQKKTHEEMMREADYTNAIHIEKDGKYAHELMERAKNIKDDIPCGVTYYKAAQSYYLKGDKKQCQLALEKAEPKLRKTSYHDLIQKMLDNKNYDQILSMKI</sequence>
<dbReference type="RefSeq" id="WP_370595396.1">
    <property type="nucleotide sequence ID" value="NZ_JALBUR010000002.1"/>
</dbReference>
<dbReference type="Proteomes" id="UP001286174">
    <property type="component" value="Unassembled WGS sequence"/>
</dbReference>
<dbReference type="AlphaFoldDB" id="A0AB35TZN7"/>